<protein>
    <recommendedName>
        <fullName evidence="4">SOCS box domain-containing protein</fullName>
    </recommendedName>
</protein>
<dbReference type="Pfam" id="PF07525">
    <property type="entry name" value="SOCS_box"/>
    <property type="match status" value="1"/>
</dbReference>
<evidence type="ECO:0000259" key="4">
    <source>
        <dbReference type="PROSITE" id="PS50225"/>
    </source>
</evidence>
<comment type="caution">
    <text evidence="5">The sequence shown here is derived from an EMBL/GenBank/DDBJ whole genome shotgun (WGS) entry which is preliminary data.</text>
</comment>
<accession>A0AAN8G349</accession>
<dbReference type="SMART" id="SM00248">
    <property type="entry name" value="ANK"/>
    <property type="match status" value="6"/>
</dbReference>
<dbReference type="Gene3D" id="1.10.750.20">
    <property type="entry name" value="SOCS box"/>
    <property type="match status" value="1"/>
</dbReference>
<dbReference type="PANTHER" id="PTHR24198:SF165">
    <property type="entry name" value="ANKYRIN REPEAT-CONTAINING PROTEIN-RELATED"/>
    <property type="match status" value="1"/>
</dbReference>
<dbReference type="GO" id="GO:0035556">
    <property type="term" value="P:intracellular signal transduction"/>
    <property type="evidence" value="ECO:0007669"/>
    <property type="project" value="InterPro"/>
</dbReference>
<evidence type="ECO:0000256" key="1">
    <source>
        <dbReference type="ARBA" id="ARBA00022737"/>
    </source>
</evidence>
<dbReference type="SMART" id="SM00969">
    <property type="entry name" value="SOCS_box"/>
    <property type="match status" value="1"/>
</dbReference>
<dbReference type="CDD" id="cd03587">
    <property type="entry name" value="SOCS"/>
    <property type="match status" value="1"/>
</dbReference>
<dbReference type="SMART" id="SM00253">
    <property type="entry name" value="SOCS"/>
    <property type="match status" value="1"/>
</dbReference>
<dbReference type="InterPro" id="IPR001496">
    <property type="entry name" value="SOCS_box"/>
</dbReference>
<evidence type="ECO:0000256" key="3">
    <source>
        <dbReference type="PROSITE-ProRule" id="PRU00023"/>
    </source>
</evidence>
<dbReference type="AlphaFoldDB" id="A0AAN8G349"/>
<name>A0AAN8G349_PATCE</name>
<dbReference type="EMBL" id="JAZGQO010000021">
    <property type="protein sequence ID" value="KAK6166786.1"/>
    <property type="molecule type" value="Genomic_DNA"/>
</dbReference>
<dbReference type="SUPFAM" id="SSF48403">
    <property type="entry name" value="Ankyrin repeat"/>
    <property type="match status" value="1"/>
</dbReference>
<dbReference type="Pfam" id="PF12796">
    <property type="entry name" value="Ank_2"/>
    <property type="match status" value="1"/>
</dbReference>
<reference evidence="5 6" key="1">
    <citation type="submission" date="2024-01" db="EMBL/GenBank/DDBJ databases">
        <title>The genome of the rayed Mediterranean limpet Patella caerulea (Linnaeus, 1758).</title>
        <authorList>
            <person name="Anh-Thu Weber A."/>
            <person name="Halstead-Nussloch G."/>
        </authorList>
    </citation>
    <scope>NUCLEOTIDE SEQUENCE [LARGE SCALE GENOMIC DNA]</scope>
    <source>
        <strain evidence="5">AATW-2023a</strain>
        <tissue evidence="5">Whole specimen</tissue>
    </source>
</reference>
<dbReference type="Pfam" id="PF00023">
    <property type="entry name" value="Ank"/>
    <property type="match status" value="1"/>
</dbReference>
<keyword evidence="6" id="KW-1185">Reference proteome</keyword>
<dbReference type="PANTHER" id="PTHR24198">
    <property type="entry name" value="ANKYRIN REPEAT AND PROTEIN KINASE DOMAIN-CONTAINING PROTEIN"/>
    <property type="match status" value="1"/>
</dbReference>
<feature type="domain" description="SOCS box" evidence="4">
    <location>
        <begin position="544"/>
        <end position="594"/>
    </location>
</feature>
<dbReference type="PROSITE" id="PS50225">
    <property type="entry name" value="SOCS"/>
    <property type="match status" value="1"/>
</dbReference>
<evidence type="ECO:0000313" key="6">
    <source>
        <dbReference type="Proteomes" id="UP001347796"/>
    </source>
</evidence>
<dbReference type="InterPro" id="IPR036036">
    <property type="entry name" value="SOCS_box-like_dom_sf"/>
</dbReference>
<dbReference type="Proteomes" id="UP001347796">
    <property type="component" value="Unassembled WGS sequence"/>
</dbReference>
<sequence>MCEDILAEGVALELRKGGHLDDINQLFVIHEPTNIVKWLHPDLSINLFQLSILYNRFDVFQYLLLRYPAFLDYYPTYQASNQYRDIENEKLLLNAPLHLACLVGNIEMVRYILVNKSPGTLSHVSLINLTYEADQRSMKEWKKVKRMDVQMGKPFEFSITSGNIECMDYLLTNHIIQCLALRFLYAGVREPSSLLHKACSIGSVPMIQILLDRSFKDVLSLCDKNGKTPLHIACWNGDTRSLCLLLENGASVNCMTESRNCLHILYRSKLHPYNYKPNTQVLLDYGIDFHAVDKNGKSALHILSEEIGISRVDVMCYWKKASEAITDMTVTSSSNTSYTVDTYQNDLLSCLELLLQKGIDPNMMSHKSGGNQTPVEVLLQYSSLPYSCATLWLNPEVVYDALKLLMQYGANPNFESRVTNMTLFNQFLVNHLADIRVDMREKFINLFCQYGANPNIPLSPLDYPVYPILSVMECLPNLETTKIVLDYMSLSMYQKVLSLIPSQVIPRLIVNKENHFRDHSRNLHFNSQNSGDLQDEAFWEYVGNLKQLVRNGRMRSLKHVCKLDILKCLGRKGYLVGKLPLPNVMKNYLESSSF</sequence>
<dbReference type="InterPro" id="IPR036770">
    <property type="entry name" value="Ankyrin_rpt-contain_sf"/>
</dbReference>
<dbReference type="PROSITE" id="PS50297">
    <property type="entry name" value="ANK_REP_REGION"/>
    <property type="match status" value="1"/>
</dbReference>
<keyword evidence="2 3" id="KW-0040">ANK repeat</keyword>
<proteinExistence type="predicted"/>
<gene>
    <name evidence="5" type="ORF">SNE40_023408</name>
</gene>
<dbReference type="PROSITE" id="PS50088">
    <property type="entry name" value="ANK_REPEAT"/>
    <property type="match status" value="1"/>
</dbReference>
<dbReference type="SUPFAM" id="SSF158235">
    <property type="entry name" value="SOCS box-like"/>
    <property type="match status" value="1"/>
</dbReference>
<dbReference type="InterPro" id="IPR002110">
    <property type="entry name" value="Ankyrin_rpt"/>
</dbReference>
<evidence type="ECO:0000256" key="2">
    <source>
        <dbReference type="ARBA" id="ARBA00023043"/>
    </source>
</evidence>
<keyword evidence="1" id="KW-0677">Repeat</keyword>
<dbReference type="Gene3D" id="1.25.40.20">
    <property type="entry name" value="Ankyrin repeat-containing domain"/>
    <property type="match status" value="1"/>
</dbReference>
<organism evidence="5 6">
    <name type="scientific">Patella caerulea</name>
    <name type="common">Rayed Mediterranean limpet</name>
    <dbReference type="NCBI Taxonomy" id="87958"/>
    <lineage>
        <taxon>Eukaryota</taxon>
        <taxon>Metazoa</taxon>
        <taxon>Spiralia</taxon>
        <taxon>Lophotrochozoa</taxon>
        <taxon>Mollusca</taxon>
        <taxon>Gastropoda</taxon>
        <taxon>Patellogastropoda</taxon>
        <taxon>Patelloidea</taxon>
        <taxon>Patellidae</taxon>
        <taxon>Patella</taxon>
    </lineage>
</organism>
<feature type="repeat" description="ANK" evidence="3">
    <location>
        <begin position="225"/>
        <end position="257"/>
    </location>
</feature>
<evidence type="ECO:0000313" key="5">
    <source>
        <dbReference type="EMBL" id="KAK6166786.1"/>
    </source>
</evidence>